<reference evidence="2 3" key="1">
    <citation type="submission" date="2021-12" db="EMBL/GenBank/DDBJ databases">
        <title>Genome sequencing of bacteria with rrn-lacking chromosome and rrn-plasmid.</title>
        <authorList>
            <person name="Anda M."/>
            <person name="Iwasaki W."/>
        </authorList>
    </citation>
    <scope>NUCLEOTIDE SEQUENCE [LARGE SCALE GENOMIC DNA]</scope>
    <source>
        <strain evidence="2 3">NBRC 15940</strain>
    </source>
</reference>
<dbReference type="EMBL" id="BQKE01000001">
    <property type="protein sequence ID" value="GJM62262.1"/>
    <property type="molecule type" value="Genomic_DNA"/>
</dbReference>
<organism evidence="2 3">
    <name type="scientific">Persicobacter diffluens</name>
    <dbReference type="NCBI Taxonomy" id="981"/>
    <lineage>
        <taxon>Bacteria</taxon>
        <taxon>Pseudomonadati</taxon>
        <taxon>Bacteroidota</taxon>
        <taxon>Cytophagia</taxon>
        <taxon>Cytophagales</taxon>
        <taxon>Persicobacteraceae</taxon>
        <taxon>Persicobacter</taxon>
    </lineage>
</organism>
<sequence>MLVTIFIIFLITFTVYWAYHPNLRELRTEVKGRLGSAPKLSDAQFQILKQEVPYYRCLREGQKVHFKERVEQFIYLKTFIPRGLELTDEMVIKISASAIQLTFGFPNIYFSHFEKILIYPTAYYSRITRQYHAGEVSPFGHIILSWEHFERGNADLGDGRNTGLHEMAHAFCLENSIANDEYHYLGWRVYGKYQDMAFAQIDKIREGSDPFFRPYAGTNDDEFFACAIEEFFERPHQFYAHTPELYDMMCKLLKQDPREVNACMLEQS</sequence>
<name>A0AAN5AKX4_9BACT</name>
<comment type="caution">
    <text evidence="2">The sequence shown here is derived from an EMBL/GenBank/DDBJ whole genome shotgun (WGS) entry which is preliminary data.</text>
</comment>
<dbReference type="SUPFAM" id="SSF55486">
    <property type="entry name" value="Metalloproteases ('zincins'), catalytic domain"/>
    <property type="match status" value="1"/>
</dbReference>
<dbReference type="Proteomes" id="UP001310022">
    <property type="component" value="Unassembled WGS sequence"/>
</dbReference>
<dbReference type="Pfam" id="PF06167">
    <property type="entry name" value="Peptidase_M90"/>
    <property type="match status" value="1"/>
</dbReference>
<accession>A0AAN5AKX4</accession>
<dbReference type="InterPro" id="IPR010384">
    <property type="entry name" value="MtfA_fam"/>
</dbReference>
<evidence type="ECO:0000313" key="3">
    <source>
        <dbReference type="Proteomes" id="UP001310022"/>
    </source>
</evidence>
<evidence type="ECO:0008006" key="4">
    <source>
        <dbReference type="Google" id="ProtNLM"/>
    </source>
</evidence>
<dbReference type="GO" id="GO:0004177">
    <property type="term" value="F:aminopeptidase activity"/>
    <property type="evidence" value="ECO:0007669"/>
    <property type="project" value="TreeGrafter"/>
</dbReference>
<keyword evidence="1" id="KW-0812">Transmembrane</keyword>
<dbReference type="Gene3D" id="3.40.390.10">
    <property type="entry name" value="Collagenase (Catalytic Domain)"/>
    <property type="match status" value="1"/>
</dbReference>
<dbReference type="PANTHER" id="PTHR30164:SF2">
    <property type="entry name" value="PROTEIN MTFA"/>
    <property type="match status" value="1"/>
</dbReference>
<keyword evidence="3" id="KW-1185">Reference proteome</keyword>
<dbReference type="AlphaFoldDB" id="A0AAN5AKX4"/>
<evidence type="ECO:0000256" key="1">
    <source>
        <dbReference type="SAM" id="Phobius"/>
    </source>
</evidence>
<feature type="transmembrane region" description="Helical" evidence="1">
    <location>
        <begin position="6"/>
        <end position="23"/>
    </location>
</feature>
<dbReference type="PANTHER" id="PTHR30164">
    <property type="entry name" value="MTFA PEPTIDASE"/>
    <property type="match status" value="1"/>
</dbReference>
<dbReference type="InterPro" id="IPR024079">
    <property type="entry name" value="MetalloPept_cat_dom_sf"/>
</dbReference>
<gene>
    <name evidence="2" type="ORF">PEDI_28140</name>
</gene>
<dbReference type="RefSeq" id="WP_338237573.1">
    <property type="nucleotide sequence ID" value="NZ_BQKE01000001.1"/>
</dbReference>
<dbReference type="GO" id="GO:0008237">
    <property type="term" value="F:metallopeptidase activity"/>
    <property type="evidence" value="ECO:0007669"/>
    <property type="project" value="InterPro"/>
</dbReference>
<dbReference type="InterPro" id="IPR042252">
    <property type="entry name" value="MtfA_N"/>
</dbReference>
<dbReference type="CDD" id="cd20170">
    <property type="entry name" value="Peptidase_M90-like"/>
    <property type="match status" value="1"/>
</dbReference>
<dbReference type="Gene3D" id="1.10.472.150">
    <property type="entry name" value="Glucose-regulated metallo-peptidase M90, N-terminal domain"/>
    <property type="match status" value="1"/>
</dbReference>
<keyword evidence="1" id="KW-1133">Transmembrane helix</keyword>
<protein>
    <recommendedName>
        <fullName evidence="4">Zinc-dependent peptidase</fullName>
    </recommendedName>
</protein>
<dbReference type="GO" id="GO:0005829">
    <property type="term" value="C:cytosol"/>
    <property type="evidence" value="ECO:0007669"/>
    <property type="project" value="TreeGrafter"/>
</dbReference>
<keyword evidence="1" id="KW-0472">Membrane</keyword>
<evidence type="ECO:0000313" key="2">
    <source>
        <dbReference type="EMBL" id="GJM62262.1"/>
    </source>
</evidence>
<proteinExistence type="predicted"/>